<evidence type="ECO:0000313" key="1">
    <source>
        <dbReference type="EMBL" id="KAL3615647.1"/>
    </source>
</evidence>
<dbReference type="Proteomes" id="UP001632038">
    <property type="component" value="Unassembled WGS sequence"/>
</dbReference>
<evidence type="ECO:0000313" key="2">
    <source>
        <dbReference type="Proteomes" id="UP001632038"/>
    </source>
</evidence>
<dbReference type="AlphaFoldDB" id="A0ABD3BFS1"/>
<organism evidence="1 2">
    <name type="scientific">Castilleja foliolosa</name>
    <dbReference type="NCBI Taxonomy" id="1961234"/>
    <lineage>
        <taxon>Eukaryota</taxon>
        <taxon>Viridiplantae</taxon>
        <taxon>Streptophyta</taxon>
        <taxon>Embryophyta</taxon>
        <taxon>Tracheophyta</taxon>
        <taxon>Spermatophyta</taxon>
        <taxon>Magnoliopsida</taxon>
        <taxon>eudicotyledons</taxon>
        <taxon>Gunneridae</taxon>
        <taxon>Pentapetalae</taxon>
        <taxon>asterids</taxon>
        <taxon>lamiids</taxon>
        <taxon>Lamiales</taxon>
        <taxon>Orobanchaceae</taxon>
        <taxon>Pedicularideae</taxon>
        <taxon>Castillejinae</taxon>
        <taxon>Castilleja</taxon>
    </lineage>
</organism>
<proteinExistence type="predicted"/>
<name>A0ABD3BFS1_9LAMI</name>
<accession>A0ABD3BFS1</accession>
<gene>
    <name evidence="1" type="ORF">CASFOL_041308</name>
</gene>
<dbReference type="EMBL" id="JAVIJP010000100">
    <property type="protein sequence ID" value="KAL3615647.1"/>
    <property type="molecule type" value="Genomic_DNA"/>
</dbReference>
<reference evidence="2" key="1">
    <citation type="journal article" date="2024" name="IScience">
        <title>Strigolactones Initiate the Formation of Haustorium-like Structures in Castilleja.</title>
        <authorList>
            <person name="Buerger M."/>
            <person name="Peterson D."/>
            <person name="Chory J."/>
        </authorList>
    </citation>
    <scope>NUCLEOTIDE SEQUENCE [LARGE SCALE GENOMIC DNA]</scope>
</reference>
<dbReference type="PANTHER" id="PTHR35459">
    <property type="entry name" value="T1N6.14 PROTEIN"/>
    <property type="match status" value="1"/>
</dbReference>
<keyword evidence="2" id="KW-1185">Reference proteome</keyword>
<comment type="caution">
    <text evidence="1">The sequence shown here is derived from an EMBL/GenBank/DDBJ whole genome shotgun (WGS) entry which is preliminary data.</text>
</comment>
<protein>
    <submittedName>
        <fullName evidence="1">Uncharacterized protein</fullName>
    </submittedName>
</protein>
<sequence length="162" mass="17930">MEGSKVLPQSRKRPFESNATHIQDSPLYKVRAALKELRPDFIEVLKTPDFQTCKAADNIREGMKILIDLYKDMISESIKLEACTNPPNYSSNIPNGPKPAVNNGLPIELSGHQSGGTYIIGGSAFGWNFITFNSNNAVYYGRTKDDFRAANLKSTEGENNNS</sequence>
<dbReference type="PANTHER" id="PTHR35459:SF2">
    <property type="entry name" value="T1N6.14 PROTEIN"/>
    <property type="match status" value="1"/>
</dbReference>